<gene>
    <name evidence="1" type="ORF">CJ301_15925</name>
</gene>
<name>A0A2G1MCR6_9RHOB</name>
<dbReference type="Proteomes" id="UP000221860">
    <property type="component" value="Unassembled WGS sequence"/>
</dbReference>
<protein>
    <submittedName>
        <fullName evidence="1">Uncharacterized protein</fullName>
    </submittedName>
</protein>
<dbReference type="AlphaFoldDB" id="A0A2G1MCR6"/>
<organism evidence="1 2">
    <name type="scientific">Limimaricola cinnabarinus</name>
    <dbReference type="NCBI Taxonomy" id="1125964"/>
    <lineage>
        <taxon>Bacteria</taxon>
        <taxon>Pseudomonadati</taxon>
        <taxon>Pseudomonadota</taxon>
        <taxon>Alphaproteobacteria</taxon>
        <taxon>Rhodobacterales</taxon>
        <taxon>Paracoccaceae</taxon>
        <taxon>Limimaricola</taxon>
    </lineage>
</organism>
<evidence type="ECO:0000313" key="2">
    <source>
        <dbReference type="Proteomes" id="UP000221860"/>
    </source>
</evidence>
<dbReference type="EMBL" id="NQWH01000034">
    <property type="protein sequence ID" value="PHP26535.1"/>
    <property type="molecule type" value="Genomic_DNA"/>
</dbReference>
<accession>A0A2G1MCR6</accession>
<dbReference type="RefSeq" id="WP_099278361.1">
    <property type="nucleotide sequence ID" value="NZ_KZ304974.1"/>
</dbReference>
<evidence type="ECO:0000313" key="1">
    <source>
        <dbReference type="EMBL" id="PHP26535.1"/>
    </source>
</evidence>
<keyword evidence="2" id="KW-1185">Reference proteome</keyword>
<reference evidence="1 2" key="1">
    <citation type="submission" date="2017-08" db="EMBL/GenBank/DDBJ databases">
        <title>Draft Genome Sequence of Loktanella cinnabarina Strain XM1, Isolated from Coastal Surface Water.</title>
        <authorList>
            <person name="Ma R."/>
            <person name="Wang J."/>
            <person name="Wang Q."/>
            <person name="Ma Z."/>
            <person name="Li J."/>
            <person name="Chen L."/>
        </authorList>
    </citation>
    <scope>NUCLEOTIDE SEQUENCE [LARGE SCALE GENOMIC DNA]</scope>
    <source>
        <strain evidence="1 2">XM1</strain>
    </source>
</reference>
<proteinExistence type="predicted"/>
<sequence length="91" mass="9834">MAYETPSGSGGGGIHRISSLFHNAERAIEGAGRDLAEQTGLSAENQVISVELIDTGRVVTSTRSEIMSCTILNKNYLSEPVRGQKDVRRGW</sequence>
<comment type="caution">
    <text evidence="1">The sequence shown here is derived from an EMBL/GenBank/DDBJ whole genome shotgun (WGS) entry which is preliminary data.</text>
</comment>